<feature type="compositionally biased region" description="Basic and acidic residues" evidence="1">
    <location>
        <begin position="127"/>
        <end position="149"/>
    </location>
</feature>
<dbReference type="OrthoDB" id="421523at2759"/>
<reference evidence="2 3" key="1">
    <citation type="submission" date="2016-02" db="EMBL/GenBank/DDBJ databases">
        <title>Genome analysis of coral dinoflagellate symbionts highlights evolutionary adaptations to a symbiotic lifestyle.</title>
        <authorList>
            <person name="Aranda M."/>
            <person name="Li Y."/>
            <person name="Liew Y.J."/>
            <person name="Baumgarten S."/>
            <person name="Simakov O."/>
            <person name="Wilson M."/>
            <person name="Piel J."/>
            <person name="Ashoor H."/>
            <person name="Bougouffa S."/>
            <person name="Bajic V.B."/>
            <person name="Ryu T."/>
            <person name="Ravasi T."/>
            <person name="Bayer T."/>
            <person name="Micklem G."/>
            <person name="Kim H."/>
            <person name="Bhak J."/>
            <person name="Lajeunesse T.C."/>
            <person name="Voolstra C.R."/>
        </authorList>
    </citation>
    <scope>NUCLEOTIDE SEQUENCE [LARGE SCALE GENOMIC DNA]</scope>
    <source>
        <strain evidence="2 3">CCMP2467</strain>
    </source>
</reference>
<feature type="region of interest" description="Disordered" evidence="1">
    <location>
        <begin position="117"/>
        <end position="185"/>
    </location>
</feature>
<evidence type="ECO:0000313" key="2">
    <source>
        <dbReference type="EMBL" id="OLQ00691.1"/>
    </source>
</evidence>
<dbReference type="EMBL" id="LSRX01000320">
    <property type="protein sequence ID" value="OLQ00691.1"/>
    <property type="molecule type" value="Genomic_DNA"/>
</dbReference>
<name>A0A1Q9DZU6_SYMMI</name>
<protein>
    <recommendedName>
        <fullName evidence="4">CCHC-type domain-containing protein</fullName>
    </recommendedName>
</protein>
<evidence type="ECO:0008006" key="4">
    <source>
        <dbReference type="Google" id="ProtNLM"/>
    </source>
</evidence>
<proteinExistence type="predicted"/>
<evidence type="ECO:0000313" key="3">
    <source>
        <dbReference type="Proteomes" id="UP000186817"/>
    </source>
</evidence>
<accession>A0A1Q9DZU6</accession>
<evidence type="ECO:0000256" key="1">
    <source>
        <dbReference type="SAM" id="MobiDB-lite"/>
    </source>
</evidence>
<keyword evidence="3" id="KW-1185">Reference proteome</keyword>
<dbReference type="Proteomes" id="UP000186817">
    <property type="component" value="Unassembled WGS sequence"/>
</dbReference>
<comment type="caution">
    <text evidence="2">The sequence shown here is derived from an EMBL/GenBank/DDBJ whole genome shotgun (WGS) entry which is preliminary data.</text>
</comment>
<dbReference type="AlphaFoldDB" id="A0A1Q9DZU6"/>
<sequence>MSWSKVGFDSADGVKIFLQRLAASPLVRRSLPNAAAICQQYFGFKRQQGESIQTFLVRETLMHEEFVEAIIRLHEDKLGVSQESRDFGLPTSQDYDDYEWEMDYGWSSWWDNGDWNEGEYEETERDDDARAADPPEEGRSPGAEREDPKVPAAPGSSPSHHREGGSVTEEAQATTDDKKVTKPTPLDELSLADSFILDVLRGWRLLQAAGLSHEEKRDILSTTKNSLDYTVISSALQGLWDDQLLGRHGGHHGTYNAHYLQDPDVNEAYYQHGWWDDQDDDNLDGWWDDLYYTDAGYDDDWWYQDYDEYPNETYTVATAQEPEDPDAKVRLNEAQKAEQVAESLAAEANRTWAEAQRATQALRKDRGFGAVMQGKGVGNGRCFVCGGQHFARDCPDRRGPRPKGFGKHSSYAADYYDDLYFRKGKSKSKGKGKGKRSMWMEAQAWMKGKGKSKGKGKDMSRAVNAYASNMFVGGLELSDSYELQSSSMSTSNAQTGMLDCGATASAAPEAVVQGLIGAVLAKDKSAKIEFDQSARPYFRFGNGRWGRALCRVHMSSRVSGQLQTFSLYTLPNPAEFYQSNFDKQTLVPVLIGMDFLGNQGTGLLIDFGTGLAMCTKEENPEIFQLDVNPKGHYVYDIVHHLTRCGVCTSMVILPRLQQL</sequence>
<feature type="compositionally biased region" description="Acidic residues" evidence="1">
    <location>
        <begin position="117"/>
        <end position="126"/>
    </location>
</feature>
<gene>
    <name evidence="2" type="ORF">AK812_SmicGene16629</name>
</gene>
<organism evidence="2 3">
    <name type="scientific">Symbiodinium microadriaticum</name>
    <name type="common">Dinoflagellate</name>
    <name type="synonym">Zooxanthella microadriatica</name>
    <dbReference type="NCBI Taxonomy" id="2951"/>
    <lineage>
        <taxon>Eukaryota</taxon>
        <taxon>Sar</taxon>
        <taxon>Alveolata</taxon>
        <taxon>Dinophyceae</taxon>
        <taxon>Suessiales</taxon>
        <taxon>Symbiodiniaceae</taxon>
        <taxon>Symbiodinium</taxon>
    </lineage>
</organism>